<organism evidence="1 2">
    <name type="scientific">Bergeyella zoohelcum</name>
    <dbReference type="NCBI Taxonomy" id="1015"/>
    <lineage>
        <taxon>Bacteria</taxon>
        <taxon>Pseudomonadati</taxon>
        <taxon>Bacteroidota</taxon>
        <taxon>Flavobacteriia</taxon>
        <taxon>Flavobacteriales</taxon>
        <taxon>Weeksellaceae</taxon>
        <taxon>Bergeyella</taxon>
    </lineage>
</organism>
<evidence type="ECO:0000313" key="1">
    <source>
        <dbReference type="EMBL" id="SSZ55732.1"/>
    </source>
</evidence>
<dbReference type="AlphaFoldDB" id="A0A376C0Y9"/>
<proteinExistence type="predicted"/>
<evidence type="ECO:0000313" key="2">
    <source>
        <dbReference type="Proteomes" id="UP000255515"/>
    </source>
</evidence>
<accession>A0A376C0Y9</accession>
<gene>
    <name evidence="1" type="ORF">NCTC11661_01130</name>
</gene>
<protein>
    <submittedName>
        <fullName evidence="1">Uncharacterized protein</fullName>
    </submittedName>
</protein>
<dbReference type="EMBL" id="UFTJ01000002">
    <property type="protein sequence ID" value="SSZ55732.1"/>
    <property type="molecule type" value="Genomic_DNA"/>
</dbReference>
<sequence>MGTVGIQKALVKNVNVKTTKNYGGNVLVELIEDHASLEAYVDETCLGANTQKPKKTLENVRWLLIRQHVWTNYRSLYPTMGKQEFFDTLINSLDSKDYKLFNGNEVKITKEDILSQSPIGNLGAIYMLMPYNNFPEYEIGNVYIVALGKPQILYTQFKFPKNGYIPLEHHDRRATYGQTVNVEVYTHLLPDCRSQGKQFDFEVELFNESGEVLSKSGLESLKCDGEYSYNNRHKLSFLIDIDWQKKHVDKTKDEKFYLRIKGRERFSQPSIYDPDRVVFNEDEYNSKEDSSNWMRFERGKWVYDSSGVLLVPFDTFAEMMGRFETQKNNTIQYIGDIKYTKREFDPCGYSKITIQDKEDKERAPLVIFDETALSGEMDKTDHIFSIIAGDERKDITITLDGLQTKNQFCQGLLLDEGQKHTIPKNVFQVEKVYSAFHDGKFYPTYRDDEHQHQQREAGIEITEANKHDTDVRKSDKAAANPSAVQQWTEGEDYEIVSDKEITLKLRYLYNKTFLEGSIQNSSIARVADNLWLFRYFWLSEKLAQTYFVPISTCRYPNQIAKIRLFPDIEWEVAFLITVGRAYSGKIKYSRERLNLYHQNFSFQYLKNDLKVESEETNNLGWTLKAKAFENGIEHEIGIESIKKVIDAAVYAFNVTRESLEVFNPSNNDGTPSLAVSRGVIDLDFAIDPPNIGFALGWEFGKASNDEIVPIYTGGLRADPLIGLTIIVDLVPLVKFIPYVGAILNWLIRFIEKLTKSKIYITFEISFPVKADLSLSYNKVDGFANQGKQKIWIEPTVTLRVGCKSNEVILIPTSTRADGTIETTETEKWKVEGNAAASYTFEKEWGYDLTVNKYYEQSLVKFNGAKITIIISELISKRRIDFKPYKQETFEVVPPDEPDAPTYSSGKIYI</sequence>
<reference evidence="1 2" key="1">
    <citation type="submission" date="2018-06" db="EMBL/GenBank/DDBJ databases">
        <authorList>
            <consortium name="Pathogen Informatics"/>
            <person name="Doyle S."/>
        </authorList>
    </citation>
    <scope>NUCLEOTIDE SEQUENCE [LARGE SCALE GENOMIC DNA]</scope>
    <source>
        <strain evidence="1 2">NCTC11661</strain>
    </source>
</reference>
<dbReference type="RefSeq" id="WP_002688973.1">
    <property type="nucleotide sequence ID" value="NZ_UFTJ01000002.1"/>
</dbReference>
<dbReference type="Proteomes" id="UP000255515">
    <property type="component" value="Unassembled WGS sequence"/>
</dbReference>
<name>A0A376C0Y9_9FLAO</name>